<dbReference type="EMBL" id="OU015568">
    <property type="protein sequence ID" value="CAG5082453.1"/>
    <property type="molecule type" value="Genomic_DNA"/>
</dbReference>
<gene>
    <name evidence="2" type="ORF">OKIOD_LOCUS1688</name>
</gene>
<keyword evidence="3" id="KW-1185">Reference proteome</keyword>
<keyword evidence="1" id="KW-0175">Coiled coil</keyword>
<organism evidence="2 3">
    <name type="scientific">Oikopleura dioica</name>
    <name type="common">Tunicate</name>
    <dbReference type="NCBI Taxonomy" id="34765"/>
    <lineage>
        <taxon>Eukaryota</taxon>
        <taxon>Metazoa</taxon>
        <taxon>Chordata</taxon>
        <taxon>Tunicata</taxon>
        <taxon>Appendicularia</taxon>
        <taxon>Copelata</taxon>
        <taxon>Oikopleuridae</taxon>
        <taxon>Oikopleura</taxon>
    </lineage>
</organism>
<sequence>MKWVFLVVILAVQGRKRRKLVCTTDSDIRDCVTGNVQLVNQARRDMNDFMNVLNNTIIPTFEKTTADALRQAEELKPLAKEIYRKNERLSLRMDKISSDHQERKQELQDLKEAIRENKASCLATSKNVKEEITKTEIAIAEKIKKINEEITEKEKDFQLALEKATAKVENENEKLLQSFEKLDQSAEIRSLENQLTKFDNKFSRENETIKKKLEKHNRRVSEKTEEALEKVRGQMQDVDDKISAEKLLLDLQIEQLTEAIQGNGFKQTKRALKT</sequence>
<feature type="coiled-coil region" evidence="1">
    <location>
        <begin position="93"/>
        <end position="241"/>
    </location>
</feature>
<name>A0ABN7RPY4_OIKDI</name>
<evidence type="ECO:0000313" key="2">
    <source>
        <dbReference type="EMBL" id="CAG5082453.1"/>
    </source>
</evidence>
<evidence type="ECO:0000256" key="1">
    <source>
        <dbReference type="SAM" id="Coils"/>
    </source>
</evidence>
<proteinExistence type="predicted"/>
<reference evidence="2 3" key="1">
    <citation type="submission" date="2021-04" db="EMBL/GenBank/DDBJ databases">
        <authorList>
            <person name="Bliznina A."/>
        </authorList>
    </citation>
    <scope>NUCLEOTIDE SEQUENCE [LARGE SCALE GENOMIC DNA]</scope>
</reference>
<dbReference type="Proteomes" id="UP001158576">
    <property type="component" value="Chromosome PAR"/>
</dbReference>
<evidence type="ECO:0000313" key="3">
    <source>
        <dbReference type="Proteomes" id="UP001158576"/>
    </source>
</evidence>
<protein>
    <submittedName>
        <fullName evidence="2">Oidioi.mRNA.OKI2018_I69.PAR.g10130.t1.cds</fullName>
    </submittedName>
</protein>
<accession>A0ABN7RPY4</accession>